<keyword evidence="3" id="KW-0808">Transferase</keyword>
<organism evidence="12 14">
    <name type="scientific">Branchiostoma floridae</name>
    <name type="common">Florida lancelet</name>
    <name type="synonym">Amphioxus</name>
    <dbReference type="NCBI Taxonomy" id="7739"/>
    <lineage>
        <taxon>Eukaryota</taxon>
        <taxon>Metazoa</taxon>
        <taxon>Chordata</taxon>
        <taxon>Cephalochordata</taxon>
        <taxon>Leptocardii</taxon>
        <taxon>Amphioxiformes</taxon>
        <taxon>Branchiostomatidae</taxon>
        <taxon>Branchiostoma</taxon>
    </lineage>
</organism>
<evidence type="ECO:0000256" key="8">
    <source>
        <dbReference type="ARBA" id="ARBA00023136"/>
    </source>
</evidence>
<evidence type="ECO:0000256" key="2">
    <source>
        <dbReference type="ARBA" id="ARBA00008124"/>
    </source>
</evidence>
<evidence type="ECO:0000256" key="1">
    <source>
        <dbReference type="ARBA" id="ARBA00004323"/>
    </source>
</evidence>
<protein>
    <submittedName>
        <fullName evidence="13 14">Galactosylceramide sulfotransferase-like isoform X1</fullName>
    </submittedName>
</protein>
<dbReference type="Gene3D" id="3.40.50.300">
    <property type="entry name" value="P-loop containing nucleotide triphosphate hydrolases"/>
    <property type="match status" value="1"/>
</dbReference>
<evidence type="ECO:0000313" key="12">
    <source>
        <dbReference type="Proteomes" id="UP000001554"/>
    </source>
</evidence>
<dbReference type="RefSeq" id="XP_035691201.1">
    <property type="nucleotide sequence ID" value="XM_035835308.1"/>
</dbReference>
<gene>
    <name evidence="13 14 15" type="primary">LOC118426056</name>
</gene>
<dbReference type="GO" id="GO:0008146">
    <property type="term" value="F:sulfotransferase activity"/>
    <property type="evidence" value="ECO:0000318"/>
    <property type="project" value="GO_Central"/>
</dbReference>
<feature type="compositionally biased region" description="Basic residues" evidence="10">
    <location>
        <begin position="447"/>
        <end position="469"/>
    </location>
</feature>
<evidence type="ECO:0000313" key="13">
    <source>
        <dbReference type="RefSeq" id="XP_035691200.1"/>
    </source>
</evidence>
<keyword evidence="5" id="KW-0735">Signal-anchor</keyword>
<evidence type="ECO:0000256" key="4">
    <source>
        <dbReference type="ARBA" id="ARBA00022692"/>
    </source>
</evidence>
<dbReference type="KEGG" id="bfo:118426056"/>
<comment type="similarity">
    <text evidence="2">Belongs to the galactose-3-O-sulfotransferase family.</text>
</comment>
<evidence type="ECO:0000256" key="5">
    <source>
        <dbReference type="ARBA" id="ARBA00022968"/>
    </source>
</evidence>
<evidence type="ECO:0000256" key="6">
    <source>
        <dbReference type="ARBA" id="ARBA00022989"/>
    </source>
</evidence>
<evidence type="ECO:0000313" key="14">
    <source>
        <dbReference type="RefSeq" id="XP_035691201.1"/>
    </source>
</evidence>
<reference evidence="12" key="1">
    <citation type="journal article" date="2020" name="Nat. Ecol. Evol.">
        <title>Deeply conserved synteny resolves early events in vertebrate evolution.</title>
        <authorList>
            <person name="Simakov O."/>
            <person name="Marletaz F."/>
            <person name="Yue J.X."/>
            <person name="O'Connell B."/>
            <person name="Jenkins J."/>
            <person name="Brandt A."/>
            <person name="Calef R."/>
            <person name="Tung C.H."/>
            <person name="Huang T.K."/>
            <person name="Schmutz J."/>
            <person name="Satoh N."/>
            <person name="Yu J.K."/>
            <person name="Putnam N.H."/>
            <person name="Green R.E."/>
            <person name="Rokhsar D.S."/>
        </authorList>
    </citation>
    <scope>NUCLEOTIDE SEQUENCE [LARGE SCALE GENOMIC DNA]</scope>
    <source>
        <strain evidence="12">S238N-H82</strain>
    </source>
</reference>
<dbReference type="AlphaFoldDB" id="A0A9J7N6D1"/>
<dbReference type="RefSeq" id="XP_035691200.1">
    <property type="nucleotide sequence ID" value="XM_035835307.1"/>
</dbReference>
<evidence type="ECO:0000256" key="3">
    <source>
        <dbReference type="ARBA" id="ARBA00022679"/>
    </source>
</evidence>
<dbReference type="GO" id="GO:0001733">
    <property type="term" value="F:galactosylceramide sulfotransferase activity"/>
    <property type="evidence" value="ECO:0007669"/>
    <property type="project" value="InterPro"/>
</dbReference>
<dbReference type="Proteomes" id="UP000001554">
    <property type="component" value="Chromosome 11"/>
</dbReference>
<keyword evidence="8" id="KW-0472">Membrane</keyword>
<dbReference type="OMA" id="YNIFACH"/>
<evidence type="ECO:0000256" key="9">
    <source>
        <dbReference type="ARBA" id="ARBA00023180"/>
    </source>
</evidence>
<dbReference type="InterPro" id="IPR009729">
    <property type="entry name" value="Gal-3-0_sulfotransfrase"/>
</dbReference>
<evidence type="ECO:0000256" key="11">
    <source>
        <dbReference type="SAM" id="SignalP"/>
    </source>
</evidence>
<dbReference type="Pfam" id="PF06990">
    <property type="entry name" value="Gal-3-0_sulfotr"/>
    <property type="match status" value="1"/>
</dbReference>
<dbReference type="GeneID" id="118426056"/>
<evidence type="ECO:0000256" key="7">
    <source>
        <dbReference type="ARBA" id="ARBA00023034"/>
    </source>
</evidence>
<name>A0A9J7N6D1_BRAFL</name>
<keyword evidence="4" id="KW-0812">Transmembrane</keyword>
<dbReference type="RefSeq" id="XP_035691202.1">
    <property type="nucleotide sequence ID" value="XM_035835309.1"/>
</dbReference>
<dbReference type="SUPFAM" id="SSF52540">
    <property type="entry name" value="P-loop containing nucleoside triphosphate hydrolases"/>
    <property type="match status" value="1"/>
</dbReference>
<keyword evidence="12" id="KW-1185">Reference proteome</keyword>
<keyword evidence="6" id="KW-1133">Transmembrane helix</keyword>
<reference evidence="13 14" key="2">
    <citation type="submission" date="2025-04" db="UniProtKB">
        <authorList>
            <consortium name="RefSeq"/>
        </authorList>
    </citation>
    <scope>IDENTIFICATION</scope>
    <source>
        <strain evidence="13 14">S238N-H82</strain>
        <tissue evidence="13 14">Testes</tissue>
    </source>
</reference>
<comment type="subcellular location">
    <subcellularLocation>
        <location evidence="1">Golgi apparatus membrane</location>
        <topology evidence="1">Single-pass type II membrane protein</topology>
    </subcellularLocation>
</comment>
<proteinExistence type="inferred from homology"/>
<dbReference type="GO" id="GO:0009247">
    <property type="term" value="P:glycolipid biosynthetic process"/>
    <property type="evidence" value="ECO:0007669"/>
    <property type="project" value="InterPro"/>
</dbReference>
<accession>A0A9J7N6D1</accession>
<keyword evidence="11" id="KW-0732">Signal</keyword>
<sequence length="469" mass="54836">MQGTRLLGAVFLLLLFLMMTSFYDVQRNGLTMIFMDASRPQLKQNVSHHIALQDFQSQASVTNSTQWDVTLLSDTKDMTDASSVALSIPSNGTCRPHVNVAFMKVHKCGSSLIFHMLLRFGYEHNLTVALPRQVGLEFIGSLGTIKDDDYLHPPGGKRWNIFGHHAFYNRTRFRQLMAPNTRYVAILREPLQRVQSAFNYFRIEKGFPGLAKQTPKGIAPVTTYLDRPKYWDPLFKVELVSPNKPLALMREHVCVRNCMARDLGLAERDYDNHTAVEEFVRGIENDFKTMLILEYLPESLILLKRRMCWTLRDIIYTTGRHSRNVKYTFKASITDKMKSTFYEHNYADVLLYTRFNESFHRQISQESADFQEEVNHFRRVISDVSKYCLSSKTRKGNFVVEKSRWNDAFSVGSLLCVQLREHRTYWDKFLRLRYRQTGYKDVGKVVVHSKKSRRKPKKSRKRRTRRKRG</sequence>
<feature type="signal peptide" evidence="11">
    <location>
        <begin position="1"/>
        <end position="22"/>
    </location>
</feature>
<evidence type="ECO:0000256" key="10">
    <source>
        <dbReference type="SAM" id="MobiDB-lite"/>
    </source>
</evidence>
<dbReference type="PANTHER" id="PTHR14647">
    <property type="entry name" value="GALACTOSE-3-O-SULFOTRANSFERASE"/>
    <property type="match status" value="1"/>
</dbReference>
<dbReference type="OrthoDB" id="514299at2759"/>
<dbReference type="PANTHER" id="PTHR14647:SF87">
    <property type="entry name" value="PUTATIVE-RELATED"/>
    <property type="match status" value="1"/>
</dbReference>
<dbReference type="GO" id="GO:0000139">
    <property type="term" value="C:Golgi membrane"/>
    <property type="evidence" value="ECO:0007669"/>
    <property type="project" value="UniProtKB-SubCell"/>
</dbReference>
<dbReference type="InterPro" id="IPR027417">
    <property type="entry name" value="P-loop_NTPase"/>
</dbReference>
<feature type="region of interest" description="Disordered" evidence="10">
    <location>
        <begin position="445"/>
        <end position="469"/>
    </location>
</feature>
<keyword evidence="7" id="KW-0333">Golgi apparatus</keyword>
<keyword evidence="9" id="KW-0325">Glycoprotein</keyword>
<evidence type="ECO:0000313" key="15">
    <source>
        <dbReference type="RefSeq" id="XP_035691202.1"/>
    </source>
</evidence>
<feature type="chain" id="PRO_5044699104" evidence="11">
    <location>
        <begin position="23"/>
        <end position="469"/>
    </location>
</feature>